<dbReference type="SUPFAM" id="SSF53474">
    <property type="entry name" value="alpha/beta-Hydrolases"/>
    <property type="match status" value="1"/>
</dbReference>
<dbReference type="Pfam" id="PF00326">
    <property type="entry name" value="Peptidase_S9"/>
    <property type="match status" value="1"/>
</dbReference>
<dbReference type="GO" id="GO:0004252">
    <property type="term" value="F:serine-type endopeptidase activity"/>
    <property type="evidence" value="ECO:0007669"/>
    <property type="project" value="InterPro"/>
</dbReference>
<evidence type="ECO:0000256" key="2">
    <source>
        <dbReference type="ARBA" id="ARBA00022801"/>
    </source>
</evidence>
<comment type="caution">
    <text evidence="7">The sequence shown here is derived from an EMBL/GenBank/DDBJ whole genome shotgun (WGS) entry which is preliminary data.</text>
</comment>
<dbReference type="GO" id="GO:0006508">
    <property type="term" value="P:proteolysis"/>
    <property type="evidence" value="ECO:0007669"/>
    <property type="project" value="UniProtKB-KW"/>
</dbReference>
<evidence type="ECO:0000313" key="8">
    <source>
        <dbReference type="Proteomes" id="UP000660708"/>
    </source>
</evidence>
<organism evidence="7 8">
    <name type="scientific">Pseudoalteromonas peptidolytica F12-50-A1</name>
    <dbReference type="NCBI Taxonomy" id="1315280"/>
    <lineage>
        <taxon>Bacteria</taxon>
        <taxon>Pseudomonadati</taxon>
        <taxon>Pseudomonadota</taxon>
        <taxon>Gammaproteobacteria</taxon>
        <taxon>Alteromonadales</taxon>
        <taxon>Pseudoalteromonadaceae</taxon>
        <taxon>Pseudoalteromonas</taxon>
    </lineage>
</organism>
<dbReference type="PANTHER" id="PTHR42881:SF13">
    <property type="entry name" value="PROLYL ENDOPEPTIDASE"/>
    <property type="match status" value="1"/>
</dbReference>
<keyword evidence="2" id="KW-0378">Hydrolase</keyword>
<protein>
    <submittedName>
        <fullName evidence="7">Prolyl oligopeptidase</fullName>
    </submittedName>
</protein>
<dbReference type="InterPro" id="IPR051167">
    <property type="entry name" value="Prolyl_oligopep/macrocyclase"/>
</dbReference>
<keyword evidence="3" id="KW-0720">Serine protease</keyword>
<dbReference type="EMBL" id="AQHF01000026">
    <property type="protein sequence ID" value="MBE0347652.1"/>
    <property type="molecule type" value="Genomic_DNA"/>
</dbReference>
<dbReference type="Proteomes" id="UP000660708">
    <property type="component" value="Unassembled WGS sequence"/>
</dbReference>
<dbReference type="InterPro" id="IPR029058">
    <property type="entry name" value="AB_hydrolase_fold"/>
</dbReference>
<keyword evidence="8" id="KW-1185">Reference proteome</keyword>
<evidence type="ECO:0000313" key="7">
    <source>
        <dbReference type="EMBL" id="MBE0347652.1"/>
    </source>
</evidence>
<dbReference type="PRINTS" id="PR00862">
    <property type="entry name" value="PROLIGOPTASE"/>
</dbReference>
<evidence type="ECO:0000256" key="4">
    <source>
        <dbReference type="SAM" id="SignalP"/>
    </source>
</evidence>
<dbReference type="GO" id="GO:0070012">
    <property type="term" value="F:oligopeptidase activity"/>
    <property type="evidence" value="ECO:0007669"/>
    <property type="project" value="TreeGrafter"/>
</dbReference>
<dbReference type="InterPro" id="IPR023302">
    <property type="entry name" value="Pept_S9A_N"/>
</dbReference>
<feature type="domain" description="Peptidase S9 prolyl oligopeptidase catalytic" evidence="5">
    <location>
        <begin position="488"/>
        <end position="682"/>
    </location>
</feature>
<dbReference type="PANTHER" id="PTHR42881">
    <property type="entry name" value="PROLYL ENDOPEPTIDASE"/>
    <property type="match status" value="1"/>
</dbReference>
<dbReference type="Gene3D" id="2.130.10.120">
    <property type="entry name" value="Prolyl oligopeptidase, N-terminal domain"/>
    <property type="match status" value="1"/>
</dbReference>
<evidence type="ECO:0000256" key="1">
    <source>
        <dbReference type="ARBA" id="ARBA00022670"/>
    </source>
</evidence>
<gene>
    <name evidence="7" type="ORF">PPEP_a2155</name>
</gene>
<dbReference type="Gene3D" id="3.40.50.1820">
    <property type="entry name" value="alpha/beta hydrolase"/>
    <property type="match status" value="1"/>
</dbReference>
<dbReference type="AlphaFoldDB" id="A0A8I0MYF7"/>
<accession>A0A8I0MYF7</accession>
<sequence length="691" mass="78352">MKKHIAAATALCALSAISGKTMATQSDPYLWLEEVEGEKPLEWVSKQNEVSLKYLQSSPAYQNIYQNTLDILNDQSRIPYATERAGYYYNFWKDADHVRGIYRRTTSEEYKKDNPKWETILDLDALAKAEGENWVYSGITCHYPKYERCLVRLSRGGADAKVVREFDIPTKSFVKDGFYLPEAKSTISFYDDNSVFVGTDFGEGSMTDSGYPRIVKIWQRGTPLKDAKTILEAKPSSINVGGLTIYDNDTSYHMLYEATSFYTRNIFQISNGNKLKLPIPEDSDFLGLNNGKFFVKLKSSWKGFEQAEVIYANIDDIKKEDIKFSSLVKPTATRSIESLDFTKSAILVTVLDDVKNKVFRYIPKANGQWQVDQVNFPETGSLSVFDTDPDRDDFFVDYSDFLSPASLYLVNGQSLEITKLKGNPSHFDSSKFVTQQKFATSKDGTKIPYFIVHKKSLKLDGKNPTLLYGYGGFEVSIQPFYSASIGKNWLEQGGVFVLANIRGGGEYGPRWHQAALKENRHKSYEDFEAVAEQLIADKVTQPQHLGIQGGSNGGLLMGAAFTRRPDLYNAVICQVPLLDMKRFNKLLAGASWMGEYGDPDQPEQWEYIKTYSPYHNLSKDKQYPKVFFTTSTRDDRVHPGHARKMVAKMKDMGFDVLYFENIEGGHAGAANNEQRAMVKSLEYVYLMDRLK</sequence>
<keyword evidence="1" id="KW-0645">Protease</keyword>
<dbReference type="Pfam" id="PF02897">
    <property type="entry name" value="Peptidase_S9_N"/>
    <property type="match status" value="1"/>
</dbReference>
<name>A0A8I0MYF7_9GAMM</name>
<dbReference type="GO" id="GO:0005829">
    <property type="term" value="C:cytosol"/>
    <property type="evidence" value="ECO:0007669"/>
    <property type="project" value="TreeGrafter"/>
</dbReference>
<feature type="domain" description="Peptidase S9A N-terminal" evidence="6">
    <location>
        <begin position="25"/>
        <end position="420"/>
    </location>
</feature>
<feature type="signal peptide" evidence="4">
    <location>
        <begin position="1"/>
        <end position="23"/>
    </location>
</feature>
<evidence type="ECO:0000256" key="3">
    <source>
        <dbReference type="ARBA" id="ARBA00022825"/>
    </source>
</evidence>
<dbReference type="InterPro" id="IPR001375">
    <property type="entry name" value="Peptidase_S9_cat"/>
</dbReference>
<reference evidence="7 8" key="1">
    <citation type="submission" date="2015-06" db="EMBL/GenBank/DDBJ databases">
        <title>Genome sequence of Pseudoalteromonas peptidolytica.</title>
        <authorList>
            <person name="Xie B.-B."/>
            <person name="Rong J.-C."/>
            <person name="Qin Q.-L."/>
            <person name="Zhang Y.-Z."/>
        </authorList>
    </citation>
    <scope>NUCLEOTIDE SEQUENCE [LARGE SCALE GENOMIC DNA]</scope>
    <source>
        <strain evidence="7 8">F12-50-A1</strain>
    </source>
</reference>
<evidence type="ECO:0000259" key="5">
    <source>
        <dbReference type="Pfam" id="PF00326"/>
    </source>
</evidence>
<proteinExistence type="predicted"/>
<feature type="chain" id="PRO_5034477834" evidence="4">
    <location>
        <begin position="24"/>
        <end position="691"/>
    </location>
</feature>
<dbReference type="SUPFAM" id="SSF50993">
    <property type="entry name" value="Peptidase/esterase 'gauge' domain"/>
    <property type="match status" value="1"/>
</dbReference>
<keyword evidence="4" id="KW-0732">Signal</keyword>
<dbReference type="InterPro" id="IPR002470">
    <property type="entry name" value="Peptidase_S9A"/>
</dbReference>
<evidence type="ECO:0000259" key="6">
    <source>
        <dbReference type="Pfam" id="PF02897"/>
    </source>
</evidence>